<gene>
    <name evidence="6" type="ORF">BKP37_09710</name>
</gene>
<accession>A0A1S2LMG7</accession>
<protein>
    <recommendedName>
        <fullName evidence="5">Type I restriction modification DNA specificity domain-containing protein</fullName>
    </recommendedName>
</protein>
<feature type="domain" description="Type I restriction modification DNA specificity" evidence="5">
    <location>
        <begin position="254"/>
        <end position="400"/>
    </location>
</feature>
<dbReference type="AlphaFoldDB" id="A0A1S2LMG7"/>
<dbReference type="InterPro" id="IPR000055">
    <property type="entry name" value="Restrct_endonuc_typeI_TRD"/>
</dbReference>
<evidence type="ECO:0000313" key="7">
    <source>
        <dbReference type="Proteomes" id="UP000179524"/>
    </source>
</evidence>
<dbReference type="Pfam" id="PF01420">
    <property type="entry name" value="Methylase_S"/>
    <property type="match status" value="2"/>
</dbReference>
<dbReference type="EMBL" id="MLQR01000027">
    <property type="protein sequence ID" value="OIJ13556.1"/>
    <property type="molecule type" value="Genomic_DNA"/>
</dbReference>
<evidence type="ECO:0000256" key="1">
    <source>
        <dbReference type="ARBA" id="ARBA00010923"/>
    </source>
</evidence>
<reference evidence="6 7" key="1">
    <citation type="submission" date="2016-10" db="EMBL/GenBank/DDBJ databases">
        <title>Draft genome sequences of four alkaliphilic bacteria belonging to the Anaerobacillus genus.</title>
        <authorList>
            <person name="Bassil N.M."/>
            <person name="Lloyd J.R."/>
        </authorList>
    </citation>
    <scope>NUCLEOTIDE SEQUENCE [LARGE SCALE GENOMIC DNA]</scope>
    <source>
        <strain evidence="6 7">DSM 18345</strain>
    </source>
</reference>
<organism evidence="6 7">
    <name type="scientific">Anaerobacillus alkalilacustris</name>
    <dbReference type="NCBI Taxonomy" id="393763"/>
    <lineage>
        <taxon>Bacteria</taxon>
        <taxon>Bacillati</taxon>
        <taxon>Bacillota</taxon>
        <taxon>Bacilli</taxon>
        <taxon>Bacillales</taxon>
        <taxon>Bacillaceae</taxon>
        <taxon>Anaerobacillus</taxon>
    </lineage>
</organism>
<feature type="domain" description="Type I restriction modification DNA specificity" evidence="5">
    <location>
        <begin position="111"/>
        <end position="189"/>
    </location>
</feature>
<comment type="caution">
    <text evidence="6">The sequence shown here is derived from an EMBL/GenBank/DDBJ whole genome shotgun (WGS) entry which is preliminary data.</text>
</comment>
<keyword evidence="2" id="KW-0680">Restriction system</keyword>
<dbReference type="SUPFAM" id="SSF116734">
    <property type="entry name" value="DNA methylase specificity domain"/>
    <property type="match status" value="2"/>
</dbReference>
<dbReference type="PANTHER" id="PTHR43140">
    <property type="entry name" value="TYPE-1 RESTRICTION ENZYME ECOKI SPECIFICITY PROTEIN"/>
    <property type="match status" value="1"/>
</dbReference>
<keyword evidence="3" id="KW-0238">DNA-binding</keyword>
<evidence type="ECO:0000256" key="4">
    <source>
        <dbReference type="ARBA" id="ARBA00038652"/>
    </source>
</evidence>
<dbReference type="PANTHER" id="PTHR43140:SF1">
    <property type="entry name" value="TYPE I RESTRICTION ENZYME ECOKI SPECIFICITY SUBUNIT"/>
    <property type="match status" value="1"/>
</dbReference>
<dbReference type="GO" id="GO:0009307">
    <property type="term" value="P:DNA restriction-modification system"/>
    <property type="evidence" value="ECO:0007669"/>
    <property type="project" value="UniProtKB-KW"/>
</dbReference>
<dbReference type="Proteomes" id="UP000179524">
    <property type="component" value="Unassembled WGS sequence"/>
</dbReference>
<proteinExistence type="inferred from homology"/>
<comment type="similarity">
    <text evidence="1">Belongs to the type-I restriction system S methylase family.</text>
</comment>
<dbReference type="GO" id="GO:0003677">
    <property type="term" value="F:DNA binding"/>
    <property type="evidence" value="ECO:0007669"/>
    <property type="project" value="UniProtKB-KW"/>
</dbReference>
<dbReference type="OrthoDB" id="9795776at2"/>
<evidence type="ECO:0000256" key="3">
    <source>
        <dbReference type="ARBA" id="ARBA00023125"/>
    </source>
</evidence>
<evidence type="ECO:0000259" key="5">
    <source>
        <dbReference type="Pfam" id="PF01420"/>
    </source>
</evidence>
<dbReference type="REBASE" id="179031">
    <property type="entry name" value="S.Aal18345ORF9715P"/>
</dbReference>
<keyword evidence="7" id="KW-1185">Reference proteome</keyword>
<evidence type="ECO:0000256" key="2">
    <source>
        <dbReference type="ARBA" id="ARBA00022747"/>
    </source>
</evidence>
<name>A0A1S2LMG7_9BACI</name>
<dbReference type="InterPro" id="IPR044946">
    <property type="entry name" value="Restrct_endonuc_typeI_TRD_sf"/>
</dbReference>
<sequence>MTLKPYEQYKEVNLPWLDKVPVHWDLVRNKNVMTLKKDIVGDQHNNYTLLSLTLRGIIARDMENFKGKFPKDFSTYQAVEKGDMVFCLFDIDETPRTVGLSPLNGMITSAYTVFKIKNVNKKYLYYYYLFLDNNKLLKPLYTGLRKVISTDTFLRTKIALPTRMEQDQIVKYLDFQLTKIDRFIKTKKKLISVLKEQKQAVTNEAVTKGLNPKVQMKPSGVEWLGEIPDNWETVRCKYLFREIDTRSTTGLETHLSMSQKHGLIPNEQLNERRLLSENYIGGKVCKKDDLVLNRLKAHLGVFALAPQTGVISPDYTVLRPNERIYPIYAEIVLKSLKCRRELRIRVRGIVEGFWRLYTDDFYNIILPLPKYEEQLLIVDYINQMSQSINSTIARIEKEIELITEYRTRLISDIVTGQVDVRNIEINEAQLNEIEMQDNEEELEEEILESEECEV</sequence>
<dbReference type="Gene3D" id="3.90.220.20">
    <property type="entry name" value="DNA methylase specificity domains"/>
    <property type="match status" value="2"/>
</dbReference>
<comment type="subunit">
    <text evidence="4">The methyltransferase is composed of M and S polypeptides.</text>
</comment>
<evidence type="ECO:0000313" key="6">
    <source>
        <dbReference type="EMBL" id="OIJ13556.1"/>
    </source>
</evidence>
<dbReference type="RefSeq" id="WP_071309408.1">
    <property type="nucleotide sequence ID" value="NZ_MLQR01000027.1"/>
</dbReference>
<dbReference type="Gene3D" id="1.10.287.1120">
    <property type="entry name" value="Bipartite methylase S protein"/>
    <property type="match status" value="1"/>
</dbReference>
<dbReference type="InterPro" id="IPR051212">
    <property type="entry name" value="Type-I_RE_S_subunit"/>
</dbReference>